<dbReference type="Proteomes" id="UP000542813">
    <property type="component" value="Unassembled WGS sequence"/>
</dbReference>
<keyword evidence="4" id="KW-1185">Reference proteome</keyword>
<protein>
    <recommendedName>
        <fullName evidence="2">HNH nuclease domain-containing protein</fullName>
    </recommendedName>
</protein>
<dbReference type="SMART" id="SM00507">
    <property type="entry name" value="HNHc"/>
    <property type="match status" value="1"/>
</dbReference>
<feature type="region of interest" description="Disordered" evidence="1">
    <location>
        <begin position="503"/>
        <end position="546"/>
    </location>
</feature>
<dbReference type="EMBL" id="JACHMM010000001">
    <property type="protein sequence ID" value="MBB5788980.1"/>
    <property type="molecule type" value="Genomic_DNA"/>
</dbReference>
<evidence type="ECO:0000313" key="4">
    <source>
        <dbReference type="Proteomes" id="UP000542813"/>
    </source>
</evidence>
<dbReference type="AlphaFoldDB" id="A0A7W9LM78"/>
<evidence type="ECO:0000313" key="3">
    <source>
        <dbReference type="EMBL" id="MBB5788980.1"/>
    </source>
</evidence>
<dbReference type="InterPro" id="IPR003870">
    <property type="entry name" value="DUF222"/>
</dbReference>
<dbReference type="InterPro" id="IPR003615">
    <property type="entry name" value="HNH_nuc"/>
</dbReference>
<dbReference type="Gene3D" id="1.10.30.50">
    <property type="match status" value="1"/>
</dbReference>
<reference evidence="3 4" key="1">
    <citation type="submission" date="2020-08" db="EMBL/GenBank/DDBJ databases">
        <title>Sequencing the genomes of 1000 actinobacteria strains.</title>
        <authorList>
            <person name="Klenk H.-P."/>
        </authorList>
    </citation>
    <scope>NUCLEOTIDE SEQUENCE [LARGE SCALE GENOMIC DNA]</scope>
    <source>
        <strain evidence="3 4">DSM 102122</strain>
    </source>
</reference>
<dbReference type="Pfam" id="PF02720">
    <property type="entry name" value="DUF222"/>
    <property type="match status" value="2"/>
</dbReference>
<sequence length="546" mass="57402">MSVGAVKIICMFEFAAPPEAPPDFGPPDAEGWAEPRDAETRVLLDELAASYAEGSSAVLDIDAASVGPELAALLARRDPAAAGDVFDVVEQVAGWVRQVAHAEAGLARALAELAARAEVRPASMGTGYRSVNPVTNAAVVVAGRCQLTAKQAEGLVGPAVQLLRDFPDTWAAWWAGLIDWRRVRAILDELGGQDPSVRSRVEAVVLPRASQLDSVALRKLIRQLLHELAPVSAAQRHQVARDSRYVVVTPASDGMAQLEARLPAEDAAALNTALNAAAADLKRADAAAGGPVRSKDQRRADALAELGWAALTACADGATGHAMFGRAADTTAPGDITTGPAGLAGHAASADSATATATARAATNAPKRRARPVSVHVTIPFGSLVGLTDEPGELEGYGPITAQVARTLAEEGVWTWLKTDPGTGHLLDMGRTRYRPSQALADFITARDRTCRMPGCHRPARGSDIDHIKEFAKGGTTCAANCHTLCETHHLLKHRGGWTVTRGPDGTTRWRSPTGHIFRRPPERIGPVGVRPHVAAPSGPSVTRPS</sequence>
<organism evidence="3 4">
    <name type="scientific">Jiangella mangrovi</name>
    <dbReference type="NCBI Taxonomy" id="1524084"/>
    <lineage>
        <taxon>Bacteria</taxon>
        <taxon>Bacillati</taxon>
        <taxon>Actinomycetota</taxon>
        <taxon>Actinomycetes</taxon>
        <taxon>Jiangellales</taxon>
        <taxon>Jiangellaceae</taxon>
        <taxon>Jiangella</taxon>
    </lineage>
</organism>
<feature type="domain" description="HNH nuclease" evidence="2">
    <location>
        <begin position="439"/>
        <end position="491"/>
    </location>
</feature>
<name>A0A7W9LM78_9ACTN</name>
<evidence type="ECO:0000259" key="2">
    <source>
        <dbReference type="SMART" id="SM00507"/>
    </source>
</evidence>
<gene>
    <name evidence="3" type="ORF">HD601_003555</name>
</gene>
<evidence type="ECO:0000256" key="1">
    <source>
        <dbReference type="SAM" id="MobiDB-lite"/>
    </source>
</evidence>
<dbReference type="CDD" id="cd00085">
    <property type="entry name" value="HNHc"/>
    <property type="match status" value="1"/>
</dbReference>
<proteinExistence type="predicted"/>
<comment type="caution">
    <text evidence="3">The sequence shown here is derived from an EMBL/GenBank/DDBJ whole genome shotgun (WGS) entry which is preliminary data.</text>
</comment>
<accession>A0A7W9LM78</accession>